<dbReference type="AlphaFoldDB" id="A0A5C5U696"/>
<dbReference type="InterPro" id="IPR032638">
    <property type="entry name" value="Porin_5"/>
</dbReference>
<name>A0A5C5U696_9GAMM</name>
<evidence type="ECO:0000256" key="2">
    <source>
        <dbReference type="SAM" id="SignalP"/>
    </source>
</evidence>
<evidence type="ECO:0000313" key="4">
    <source>
        <dbReference type="Proteomes" id="UP000319980"/>
    </source>
</evidence>
<dbReference type="Proteomes" id="UP000319980">
    <property type="component" value="Unassembled WGS sequence"/>
</dbReference>
<evidence type="ECO:0000256" key="1">
    <source>
        <dbReference type="SAM" id="Coils"/>
    </source>
</evidence>
<dbReference type="Pfam" id="PF16930">
    <property type="entry name" value="Porin_5"/>
    <property type="match status" value="1"/>
</dbReference>
<feature type="chain" id="PRO_5022853606" description="Porin" evidence="2">
    <location>
        <begin position="36"/>
        <end position="445"/>
    </location>
</feature>
<sequence>MNTSLRTKRARSPHLAWLCPLAIAASCLSMPYAFAQTPEQAQSIKEELKTLREDQARIAELQQRNEAAIRALEARLGVASPEPPAEITTGTAAPGTATASAANSVLDRLKITGDLRLRSQHDRSDSDARDRTSGQIRARLGATYAINDRVTVGGRLVTGDSDDPNSSDVQLSNWADDLGVSLDLAYAQLKFGDLTVYGGKFPQPFARTDLVWDGDVNPQGLATTYKHGLAGGGALRANALFFVVDERAAGSDSTMGGLQLGYDSPTYGGFKYDISGAYYHYSLGSLNGADSGDWRTNRLNPDGTFMSKFELANLLVGATWQGSDEKWPVRVVGDYVKNLGAIDKEDTGFGVDVSVGRASKPGDWRFTYGYSQTDVDAVLSAFSHDNIGIATNYKLHALTVDYTPMPKTAISAIWYHYKPNDPAYAGSNQPNDWLDRIRLFFLMNF</sequence>
<accession>A0A5C5U696</accession>
<feature type="signal peptide" evidence="2">
    <location>
        <begin position="1"/>
        <end position="35"/>
    </location>
</feature>
<keyword evidence="2" id="KW-0732">Signal</keyword>
<dbReference type="EMBL" id="VOHK01000003">
    <property type="protein sequence ID" value="TWT21454.1"/>
    <property type="molecule type" value="Genomic_DNA"/>
</dbReference>
<keyword evidence="1" id="KW-0175">Coiled coil</keyword>
<gene>
    <name evidence="3" type="ORF">FQY83_08930</name>
</gene>
<keyword evidence="4" id="KW-1185">Reference proteome</keyword>
<dbReference type="SUPFAM" id="SSF56935">
    <property type="entry name" value="Porins"/>
    <property type="match status" value="1"/>
</dbReference>
<dbReference type="PROSITE" id="PS51257">
    <property type="entry name" value="PROKAR_LIPOPROTEIN"/>
    <property type="match status" value="1"/>
</dbReference>
<dbReference type="RefSeq" id="WP_146387209.1">
    <property type="nucleotide sequence ID" value="NZ_VOHK01000003.1"/>
</dbReference>
<comment type="caution">
    <text evidence="3">The sequence shown here is derived from an EMBL/GenBank/DDBJ whole genome shotgun (WGS) entry which is preliminary data.</text>
</comment>
<organism evidence="3 4">
    <name type="scientific">Luteimonas marina</name>
    <dbReference type="NCBI Taxonomy" id="488485"/>
    <lineage>
        <taxon>Bacteria</taxon>
        <taxon>Pseudomonadati</taxon>
        <taxon>Pseudomonadota</taxon>
        <taxon>Gammaproteobacteria</taxon>
        <taxon>Lysobacterales</taxon>
        <taxon>Lysobacteraceae</taxon>
        <taxon>Luteimonas</taxon>
    </lineage>
</organism>
<reference evidence="3 4" key="1">
    <citation type="journal article" date="2008" name="Int. J. Syst. Evol. Microbiol.">
        <title>Luteimonas marina sp. nov., isolated from seawater.</title>
        <authorList>
            <person name="Baik K.S."/>
            <person name="Park S.C."/>
            <person name="Kim M.S."/>
            <person name="Kim E.M."/>
            <person name="Park C."/>
            <person name="Chun J."/>
            <person name="Seong C.N."/>
        </authorList>
    </citation>
    <scope>NUCLEOTIDE SEQUENCE [LARGE SCALE GENOMIC DNA]</scope>
    <source>
        <strain evidence="3 4">FR1330</strain>
    </source>
</reference>
<protein>
    <recommendedName>
        <fullName evidence="5">Porin</fullName>
    </recommendedName>
</protein>
<feature type="coiled-coil region" evidence="1">
    <location>
        <begin position="41"/>
        <end position="71"/>
    </location>
</feature>
<evidence type="ECO:0008006" key="5">
    <source>
        <dbReference type="Google" id="ProtNLM"/>
    </source>
</evidence>
<evidence type="ECO:0000313" key="3">
    <source>
        <dbReference type="EMBL" id="TWT21454.1"/>
    </source>
</evidence>
<proteinExistence type="predicted"/>
<dbReference type="OrthoDB" id="5372286at2"/>